<feature type="binding site" evidence="4">
    <location>
        <position position="218"/>
    </location>
    <ligand>
        <name>pyridoxal 5'-phosphate</name>
        <dbReference type="ChEBI" id="CHEBI:597326"/>
    </ligand>
</feature>
<evidence type="ECO:0000256" key="4">
    <source>
        <dbReference type="HAMAP-Rule" id="MF_01970"/>
    </source>
</evidence>
<comment type="similarity">
    <text evidence="4 6">Belongs to the kynureninase family.</text>
</comment>
<feature type="binding site" evidence="4">
    <location>
        <position position="105"/>
    </location>
    <ligand>
        <name>pyridoxal 5'-phosphate</name>
        <dbReference type="ChEBI" id="CHEBI:597326"/>
    </ligand>
</feature>
<dbReference type="FunFam" id="3.40.640.10:FF:000031">
    <property type="entry name" value="Kynureninase"/>
    <property type="match status" value="1"/>
</dbReference>
<dbReference type="InterPro" id="IPR015422">
    <property type="entry name" value="PyrdxlP-dep_Trfase_small"/>
</dbReference>
<dbReference type="NCBIfam" id="TIGR01814">
    <property type="entry name" value="kynureninase"/>
    <property type="match status" value="1"/>
</dbReference>
<dbReference type="Gene3D" id="3.40.640.10">
    <property type="entry name" value="Type I PLP-dependent aspartate aminotransferase-like (Major domain)"/>
    <property type="match status" value="1"/>
</dbReference>
<dbReference type="InterPro" id="IPR015424">
    <property type="entry name" value="PyrdxlP-dep_Trfase"/>
</dbReference>
<evidence type="ECO:0000256" key="5">
    <source>
        <dbReference type="NCBIfam" id="TIGR01814"/>
    </source>
</evidence>
<accession>A0A221UQS1</accession>
<gene>
    <name evidence="4 7" type="primary">kynU</name>
    <name evidence="7" type="ORF">AREALGSMS7_00105</name>
</gene>
<dbReference type="GO" id="GO:0009435">
    <property type="term" value="P:NAD+ biosynthetic process"/>
    <property type="evidence" value="ECO:0007669"/>
    <property type="project" value="UniProtKB-UniRule"/>
</dbReference>
<dbReference type="Pfam" id="PF22580">
    <property type="entry name" value="KYNU_C"/>
    <property type="match status" value="1"/>
</dbReference>
<evidence type="ECO:0000256" key="2">
    <source>
        <dbReference type="ARBA" id="ARBA00022801"/>
    </source>
</evidence>
<comment type="subunit">
    <text evidence="4 6">Homodimer.</text>
</comment>
<proteinExistence type="inferred from homology"/>
<sequence>MEFKNSLVFAQQLDAVDPLRKYRDEFHFPKVKGKDVIYFTGNSLGLQPKRTQKFVDDIMKDWKDLAVEGHFHAEKPWWDYHERLAAPLAKVVGAKTPEVSVMNTLTVNLHMLMVSFYRPTEKRFKIICEEKAFPSDQYMLNSQVEFHGFDTNTAIVEVKKRPGENFWHTQDVIDKINEVGEELALVLIGGVNYYNGQVFNMEAITKAAKAQGAFVGWDLAHGVGNVELKLHDWGVDFAAWCSYKYMNSGPGNASGIFVHEKYLNNNEIPRFEGWWGTKKETRFLMKPEFEPMENADAWQVSNPPVLSLAPYLASLEMFDEVGMEALISKRNLIVAYLEFILQEIDKETEGSFEIITPKDRGCQLSVFLHGQGKDLFNYLMDNGVITDWREPNVIRLAPAPFYCSFADMYNFGQILKSGILAKG</sequence>
<dbReference type="UniPathway" id="UPA00334">
    <property type="reaction ID" value="UER00455"/>
</dbReference>
<feature type="binding site" evidence="4">
    <location>
        <position position="302"/>
    </location>
    <ligand>
        <name>pyridoxal 5'-phosphate</name>
        <dbReference type="ChEBI" id="CHEBI:597326"/>
    </ligand>
</feature>
<protein>
    <recommendedName>
        <fullName evidence="4 5">Kynureninase</fullName>
        <ecNumber evidence="4 5">3.7.1.3</ecNumber>
    </recommendedName>
    <alternativeName>
        <fullName evidence="4">L-kynurenine hydrolase</fullName>
    </alternativeName>
</protein>
<dbReference type="InterPro" id="IPR015421">
    <property type="entry name" value="PyrdxlP-dep_Trfase_major"/>
</dbReference>
<keyword evidence="3 4" id="KW-0663">Pyridoxal phosphate</keyword>
<dbReference type="HAMAP" id="MF_01970">
    <property type="entry name" value="Kynureninase"/>
    <property type="match status" value="1"/>
</dbReference>
<feature type="binding site" evidence="4">
    <location>
        <position position="106"/>
    </location>
    <ligand>
        <name>pyridoxal 5'-phosphate</name>
        <dbReference type="ChEBI" id="CHEBI:597326"/>
    </ligand>
</feature>
<evidence type="ECO:0000256" key="6">
    <source>
        <dbReference type="PIRNR" id="PIRNR038800"/>
    </source>
</evidence>
<keyword evidence="2 4" id="KW-0378">Hydrolase</keyword>
<comment type="catalytic activity">
    <reaction evidence="6">
        <text>3-hydroxy-L-kynurenine + H2O = 3-hydroxyanthranilate + L-alanine + H(+)</text>
        <dbReference type="Rhea" id="RHEA:25143"/>
        <dbReference type="ChEBI" id="CHEBI:15377"/>
        <dbReference type="ChEBI" id="CHEBI:15378"/>
        <dbReference type="ChEBI" id="CHEBI:36559"/>
        <dbReference type="ChEBI" id="CHEBI:57972"/>
        <dbReference type="ChEBI" id="CHEBI:58125"/>
        <dbReference type="EC" id="3.7.1.3"/>
    </reaction>
</comment>
<dbReference type="UniPathway" id="UPA00253">
    <property type="reaction ID" value="UER00329"/>
</dbReference>
<dbReference type="AlphaFoldDB" id="A0A221UQS1"/>
<evidence type="ECO:0000256" key="3">
    <source>
        <dbReference type="ARBA" id="ARBA00022898"/>
    </source>
</evidence>
<dbReference type="Gene3D" id="3.90.1150.10">
    <property type="entry name" value="Aspartate Aminotransferase, domain 1"/>
    <property type="match status" value="1"/>
</dbReference>
<dbReference type="EMBL" id="CP022515">
    <property type="protein sequence ID" value="ASO03603.1"/>
    <property type="molecule type" value="Genomic_DNA"/>
</dbReference>
<dbReference type="GO" id="GO:0030429">
    <property type="term" value="F:kynureninase activity"/>
    <property type="evidence" value="ECO:0007669"/>
    <property type="project" value="UniProtKB-UniRule"/>
</dbReference>
<dbReference type="GO" id="GO:0097053">
    <property type="term" value="P:L-kynurenine catabolic process"/>
    <property type="evidence" value="ECO:0007669"/>
    <property type="project" value="UniProtKB-UniRule"/>
</dbReference>
<comment type="pathway">
    <text evidence="4 6">Cofactor biosynthesis; NAD(+) biosynthesis; quinolinate from L-kynurenine: step 2/3.</text>
</comment>
<dbReference type="GO" id="GO:0030170">
    <property type="term" value="F:pyridoxal phosphate binding"/>
    <property type="evidence" value="ECO:0007669"/>
    <property type="project" value="UniProtKB-UniRule"/>
</dbReference>
<feature type="binding site" evidence="4">
    <location>
        <begin position="133"/>
        <end position="136"/>
    </location>
    <ligand>
        <name>pyridoxal 5'-phosphate</name>
        <dbReference type="ChEBI" id="CHEBI:597326"/>
    </ligand>
</feature>
<comment type="caution">
    <text evidence="4">Lacks conserved residue(s) required for the propagation of feature annotation.</text>
</comment>
<feature type="binding site" evidence="4">
    <location>
        <position position="274"/>
    </location>
    <ligand>
        <name>pyridoxal 5'-phosphate</name>
        <dbReference type="ChEBI" id="CHEBI:597326"/>
    </ligand>
</feature>
<reference evidence="7 8" key="1">
    <citation type="submission" date="2017-07" db="EMBL/GenBank/DDBJ databases">
        <title>Genome Sequence of Arenibacter algicola Strain SMS7 Isolated from a culture of the Diatom Skeletonema marinoi.</title>
        <authorList>
            <person name="Topel M."/>
            <person name="Pinder M.I.M."/>
            <person name="Johansson O.N."/>
            <person name="Kourtchenko O."/>
            <person name="Godhe A."/>
            <person name="Clarke A.K."/>
        </authorList>
    </citation>
    <scope>NUCLEOTIDE SEQUENCE [LARGE SCALE GENOMIC DNA]</scope>
    <source>
        <strain evidence="7 8">SMS7</strain>
    </source>
</reference>
<dbReference type="SUPFAM" id="SSF53383">
    <property type="entry name" value="PLP-dependent transferases"/>
    <property type="match status" value="1"/>
</dbReference>
<organism evidence="7 8">
    <name type="scientific">Arenibacter algicola</name>
    <dbReference type="NCBI Taxonomy" id="616991"/>
    <lineage>
        <taxon>Bacteria</taxon>
        <taxon>Pseudomonadati</taxon>
        <taxon>Bacteroidota</taxon>
        <taxon>Flavobacteriia</taxon>
        <taxon>Flavobacteriales</taxon>
        <taxon>Flavobacteriaceae</taxon>
        <taxon>Arenibacter</taxon>
    </lineage>
</organism>
<comment type="function">
    <text evidence="4 6">Catalyzes the cleavage of L-kynurenine (L-Kyn) and L-3-hydroxykynurenine (L-3OHKyn) into anthranilic acid (AA) and 3-hydroxyanthranilic acid (3-OHAA), respectively.</text>
</comment>
<feature type="modified residue" description="N6-(pyridoxal phosphate)lysine" evidence="4">
    <location>
        <position position="244"/>
    </location>
</feature>
<dbReference type="PANTHER" id="PTHR14084">
    <property type="entry name" value="KYNURENINASE"/>
    <property type="match status" value="1"/>
</dbReference>
<dbReference type="PIRSF" id="PIRSF038800">
    <property type="entry name" value="KYNU"/>
    <property type="match status" value="1"/>
</dbReference>
<dbReference type="Proteomes" id="UP000204551">
    <property type="component" value="Chromosome"/>
</dbReference>
<feature type="binding site" evidence="4">
    <location>
        <position position="221"/>
    </location>
    <ligand>
        <name>pyridoxal 5'-phosphate</name>
        <dbReference type="ChEBI" id="CHEBI:597326"/>
    </ligand>
</feature>
<dbReference type="GO" id="GO:0019441">
    <property type="term" value="P:L-tryptophan catabolic process to kynurenine"/>
    <property type="evidence" value="ECO:0007669"/>
    <property type="project" value="TreeGrafter"/>
</dbReference>
<evidence type="ECO:0000313" key="8">
    <source>
        <dbReference type="Proteomes" id="UP000204551"/>
    </source>
</evidence>
<dbReference type="STRING" id="616991.GCA_000733925_03263"/>
<evidence type="ECO:0000313" key="7">
    <source>
        <dbReference type="EMBL" id="ASO03603.1"/>
    </source>
</evidence>
<dbReference type="KEGG" id="aalg:AREALGSMS7_00105"/>
<evidence type="ECO:0000256" key="1">
    <source>
        <dbReference type="ARBA" id="ARBA00022642"/>
    </source>
</evidence>
<comment type="cofactor">
    <cofactor evidence="4 6">
        <name>pyridoxal 5'-phosphate</name>
        <dbReference type="ChEBI" id="CHEBI:597326"/>
    </cofactor>
</comment>
<keyword evidence="1 4" id="KW-0662">Pyridine nucleotide biosynthesis</keyword>
<name>A0A221UQS1_9FLAO</name>
<comment type="pathway">
    <text evidence="4 6">Amino-acid degradation; L-kynurenine degradation; L-alanine and anthranilate from L-kynurenine: step 1/1.</text>
</comment>
<dbReference type="GO" id="GO:0043420">
    <property type="term" value="P:anthranilate metabolic process"/>
    <property type="evidence" value="ECO:0007669"/>
    <property type="project" value="TreeGrafter"/>
</dbReference>
<dbReference type="RefSeq" id="WP_093976845.1">
    <property type="nucleotide sequence ID" value="NZ_CP022515.1"/>
</dbReference>
<comment type="catalytic activity">
    <reaction evidence="4 6">
        <text>L-kynurenine + H2O = anthranilate + L-alanine + H(+)</text>
        <dbReference type="Rhea" id="RHEA:16813"/>
        <dbReference type="ChEBI" id="CHEBI:15377"/>
        <dbReference type="ChEBI" id="CHEBI:15378"/>
        <dbReference type="ChEBI" id="CHEBI:16567"/>
        <dbReference type="ChEBI" id="CHEBI:57959"/>
        <dbReference type="ChEBI" id="CHEBI:57972"/>
        <dbReference type="EC" id="3.7.1.3"/>
    </reaction>
</comment>
<dbReference type="GO" id="GO:0005737">
    <property type="term" value="C:cytoplasm"/>
    <property type="evidence" value="ECO:0007669"/>
    <property type="project" value="UniProtKB-UniRule"/>
</dbReference>
<dbReference type="InterPro" id="IPR010111">
    <property type="entry name" value="Kynureninase"/>
</dbReference>
<feature type="binding site" evidence="4">
    <location>
        <position position="243"/>
    </location>
    <ligand>
        <name>pyridoxal 5'-phosphate</name>
        <dbReference type="ChEBI" id="CHEBI:597326"/>
    </ligand>
</feature>
<dbReference type="GO" id="GO:0019805">
    <property type="term" value="P:quinolinate biosynthetic process"/>
    <property type="evidence" value="ECO:0007669"/>
    <property type="project" value="UniProtKB-UniRule"/>
</dbReference>
<dbReference type="eggNOG" id="COG3844">
    <property type="taxonomic scope" value="Bacteria"/>
</dbReference>
<dbReference type="PANTHER" id="PTHR14084:SF0">
    <property type="entry name" value="KYNURENINASE"/>
    <property type="match status" value="1"/>
</dbReference>
<dbReference type="EC" id="3.7.1.3" evidence="4 5"/>